<evidence type="ECO:0000256" key="1">
    <source>
        <dbReference type="SAM" id="MobiDB-lite"/>
    </source>
</evidence>
<comment type="caution">
    <text evidence="2">The sequence shown here is derived from an EMBL/GenBank/DDBJ whole genome shotgun (WGS) entry which is preliminary data.</text>
</comment>
<dbReference type="Proteomes" id="UP000324222">
    <property type="component" value="Unassembled WGS sequence"/>
</dbReference>
<evidence type="ECO:0000313" key="3">
    <source>
        <dbReference type="Proteomes" id="UP000324222"/>
    </source>
</evidence>
<gene>
    <name evidence="2" type="ORF">E2C01_053278</name>
</gene>
<reference evidence="2 3" key="1">
    <citation type="submission" date="2019-05" db="EMBL/GenBank/DDBJ databases">
        <title>Another draft genome of Portunus trituberculatus and its Hox gene families provides insights of decapod evolution.</title>
        <authorList>
            <person name="Jeong J.-H."/>
            <person name="Song I."/>
            <person name="Kim S."/>
            <person name="Choi T."/>
            <person name="Kim D."/>
            <person name="Ryu S."/>
            <person name="Kim W."/>
        </authorList>
    </citation>
    <scope>NUCLEOTIDE SEQUENCE [LARGE SCALE GENOMIC DNA]</scope>
    <source>
        <tissue evidence="2">Muscle</tissue>
    </source>
</reference>
<sequence>MLPATDPPFQALTSDLNLMQFNILSLKSPNTKRCVQSHQVRWPGGTVWGLKMSLVCSRPPKDNARRFKKPCPTSVVTRPVARTGQLGEVQRGGGSEQQAWPLPQDLG</sequence>
<feature type="region of interest" description="Disordered" evidence="1">
    <location>
        <begin position="82"/>
        <end position="107"/>
    </location>
</feature>
<proteinExistence type="predicted"/>
<name>A0A5B7GJV8_PORTR</name>
<keyword evidence="3" id="KW-1185">Reference proteome</keyword>
<dbReference type="AlphaFoldDB" id="A0A5B7GJV8"/>
<dbReference type="EMBL" id="VSRR010016405">
    <property type="protein sequence ID" value="MPC59262.1"/>
    <property type="molecule type" value="Genomic_DNA"/>
</dbReference>
<organism evidence="2 3">
    <name type="scientific">Portunus trituberculatus</name>
    <name type="common">Swimming crab</name>
    <name type="synonym">Neptunus trituberculatus</name>
    <dbReference type="NCBI Taxonomy" id="210409"/>
    <lineage>
        <taxon>Eukaryota</taxon>
        <taxon>Metazoa</taxon>
        <taxon>Ecdysozoa</taxon>
        <taxon>Arthropoda</taxon>
        <taxon>Crustacea</taxon>
        <taxon>Multicrustacea</taxon>
        <taxon>Malacostraca</taxon>
        <taxon>Eumalacostraca</taxon>
        <taxon>Eucarida</taxon>
        <taxon>Decapoda</taxon>
        <taxon>Pleocyemata</taxon>
        <taxon>Brachyura</taxon>
        <taxon>Eubrachyura</taxon>
        <taxon>Portunoidea</taxon>
        <taxon>Portunidae</taxon>
        <taxon>Portuninae</taxon>
        <taxon>Portunus</taxon>
    </lineage>
</organism>
<protein>
    <submittedName>
        <fullName evidence="2">Uncharacterized protein</fullName>
    </submittedName>
</protein>
<evidence type="ECO:0000313" key="2">
    <source>
        <dbReference type="EMBL" id="MPC59262.1"/>
    </source>
</evidence>
<accession>A0A5B7GJV8</accession>